<keyword evidence="2" id="KW-0863">Zinc-finger</keyword>
<feature type="domain" description="FLYWCH-type" evidence="4">
    <location>
        <begin position="4"/>
        <end position="63"/>
    </location>
</feature>
<organism evidence="5 6">
    <name type="scientific">Riccia fluitans</name>
    <dbReference type="NCBI Taxonomy" id="41844"/>
    <lineage>
        <taxon>Eukaryota</taxon>
        <taxon>Viridiplantae</taxon>
        <taxon>Streptophyta</taxon>
        <taxon>Embryophyta</taxon>
        <taxon>Marchantiophyta</taxon>
        <taxon>Marchantiopsida</taxon>
        <taxon>Marchantiidae</taxon>
        <taxon>Marchantiales</taxon>
        <taxon>Ricciaceae</taxon>
        <taxon>Riccia</taxon>
    </lineage>
</organism>
<evidence type="ECO:0000313" key="6">
    <source>
        <dbReference type="Proteomes" id="UP001605036"/>
    </source>
</evidence>
<comment type="caution">
    <text evidence="5">The sequence shown here is derived from an EMBL/GenBank/DDBJ whole genome shotgun (WGS) entry which is preliminary data.</text>
</comment>
<dbReference type="InterPro" id="IPR007588">
    <property type="entry name" value="Znf_FLYWCH"/>
</dbReference>
<evidence type="ECO:0000256" key="2">
    <source>
        <dbReference type="ARBA" id="ARBA00022771"/>
    </source>
</evidence>
<proteinExistence type="predicted"/>
<evidence type="ECO:0000256" key="3">
    <source>
        <dbReference type="ARBA" id="ARBA00022833"/>
    </source>
</evidence>
<dbReference type="EMBL" id="JBHFFA010000007">
    <property type="protein sequence ID" value="KAL2611801.1"/>
    <property type="molecule type" value="Genomic_DNA"/>
</dbReference>
<dbReference type="GO" id="GO:0008270">
    <property type="term" value="F:zinc ion binding"/>
    <property type="evidence" value="ECO:0007669"/>
    <property type="project" value="UniProtKB-KW"/>
</dbReference>
<evidence type="ECO:0000313" key="5">
    <source>
        <dbReference type="EMBL" id="KAL2611801.1"/>
    </source>
</evidence>
<dbReference type="Pfam" id="PF04500">
    <property type="entry name" value="FLYWCH"/>
    <property type="match status" value="1"/>
</dbReference>
<evidence type="ECO:0000259" key="4">
    <source>
        <dbReference type="Pfam" id="PF04500"/>
    </source>
</evidence>
<sequence>MDTFVKSRKGNDQLTFNGFIFEVESRKPNGKIYRRCIEVKKGCKGRAIQDESGVRAGKNEHDHPPRTVDIEVRKILGEIKSQASIQQGQTPRAIVASAVSETSQIIKAALPSVQALKKRPQRSRQLALGQPAAPVTMGGFRFDGEFTVTYTGEQFLLVDTEGENDRIVIFSTERNLQILAETKHWMVDGTFKSAPPHFT</sequence>
<evidence type="ECO:0000256" key="1">
    <source>
        <dbReference type="ARBA" id="ARBA00022723"/>
    </source>
</evidence>
<dbReference type="AlphaFoldDB" id="A0ABD1XV84"/>
<accession>A0ABD1XV84</accession>
<keyword evidence="3" id="KW-0862">Zinc</keyword>
<name>A0ABD1XV84_9MARC</name>
<dbReference type="Gene3D" id="2.20.25.240">
    <property type="match status" value="1"/>
</dbReference>
<keyword evidence="1" id="KW-0479">Metal-binding</keyword>
<protein>
    <recommendedName>
        <fullName evidence="4">FLYWCH-type domain-containing protein</fullName>
    </recommendedName>
</protein>
<gene>
    <name evidence="5" type="ORF">R1flu_023493</name>
</gene>
<dbReference type="Proteomes" id="UP001605036">
    <property type="component" value="Unassembled WGS sequence"/>
</dbReference>
<keyword evidence="6" id="KW-1185">Reference proteome</keyword>
<reference evidence="5 6" key="1">
    <citation type="submission" date="2024-09" db="EMBL/GenBank/DDBJ databases">
        <title>Chromosome-scale assembly of Riccia fluitans.</title>
        <authorList>
            <person name="Paukszto L."/>
            <person name="Sawicki J."/>
            <person name="Karawczyk K."/>
            <person name="Piernik-Szablinska J."/>
            <person name="Szczecinska M."/>
            <person name="Mazdziarz M."/>
        </authorList>
    </citation>
    <scope>NUCLEOTIDE SEQUENCE [LARGE SCALE GENOMIC DNA]</scope>
    <source>
        <strain evidence="5">Rf_01</strain>
        <tissue evidence="5">Aerial parts of the thallus</tissue>
    </source>
</reference>